<dbReference type="InterPro" id="IPR036388">
    <property type="entry name" value="WH-like_DNA-bd_sf"/>
</dbReference>
<dbReference type="Pfam" id="PF00196">
    <property type="entry name" value="GerE"/>
    <property type="match status" value="1"/>
</dbReference>
<evidence type="ECO:0000313" key="3">
    <source>
        <dbReference type="Proteomes" id="UP000315440"/>
    </source>
</evidence>
<protein>
    <submittedName>
        <fullName evidence="2">Bacterial regulatory protein, luxR family</fullName>
    </submittedName>
</protein>
<evidence type="ECO:0000259" key="1">
    <source>
        <dbReference type="SMART" id="SM00421"/>
    </source>
</evidence>
<keyword evidence="3" id="KW-1185">Reference proteome</keyword>
<feature type="domain" description="HTH luxR-type" evidence="1">
    <location>
        <begin position="210"/>
        <end position="267"/>
    </location>
</feature>
<dbReference type="GO" id="GO:0003677">
    <property type="term" value="F:DNA binding"/>
    <property type="evidence" value="ECO:0007669"/>
    <property type="project" value="InterPro"/>
</dbReference>
<name>A0A5C5ZTT8_9BACT</name>
<dbReference type="Proteomes" id="UP000315440">
    <property type="component" value="Unassembled WGS sequence"/>
</dbReference>
<dbReference type="SUPFAM" id="SSF46894">
    <property type="entry name" value="C-terminal effector domain of the bipartite response regulators"/>
    <property type="match status" value="1"/>
</dbReference>
<dbReference type="InterPro" id="IPR000792">
    <property type="entry name" value="Tscrpt_reg_LuxR_C"/>
</dbReference>
<gene>
    <name evidence="2" type="ORF">Mal64_06560</name>
</gene>
<proteinExistence type="predicted"/>
<reference evidence="2 3" key="1">
    <citation type="submission" date="2019-02" db="EMBL/GenBank/DDBJ databases">
        <title>Deep-cultivation of Planctomycetes and their phenomic and genomic characterization uncovers novel biology.</title>
        <authorList>
            <person name="Wiegand S."/>
            <person name="Jogler M."/>
            <person name="Boedeker C."/>
            <person name="Pinto D."/>
            <person name="Vollmers J."/>
            <person name="Rivas-Marin E."/>
            <person name="Kohn T."/>
            <person name="Peeters S.H."/>
            <person name="Heuer A."/>
            <person name="Rast P."/>
            <person name="Oberbeckmann S."/>
            <person name="Bunk B."/>
            <person name="Jeske O."/>
            <person name="Meyerdierks A."/>
            <person name="Storesund J.E."/>
            <person name="Kallscheuer N."/>
            <person name="Luecker S."/>
            <person name="Lage O.M."/>
            <person name="Pohl T."/>
            <person name="Merkel B.J."/>
            <person name="Hornburger P."/>
            <person name="Mueller R.-W."/>
            <person name="Bruemmer F."/>
            <person name="Labrenz M."/>
            <person name="Spormann A.M."/>
            <person name="Op Den Camp H."/>
            <person name="Overmann J."/>
            <person name="Amann R."/>
            <person name="Jetten M.S.M."/>
            <person name="Mascher T."/>
            <person name="Medema M.H."/>
            <person name="Devos D.P."/>
            <person name="Kaster A.-K."/>
            <person name="Ovreas L."/>
            <person name="Rohde M."/>
            <person name="Galperin M.Y."/>
            <person name="Jogler C."/>
        </authorList>
    </citation>
    <scope>NUCLEOTIDE SEQUENCE [LARGE SCALE GENOMIC DNA]</scope>
    <source>
        <strain evidence="2 3">Mal64</strain>
    </source>
</reference>
<dbReference type="EMBL" id="SJPQ01000001">
    <property type="protein sequence ID" value="TWT90271.1"/>
    <property type="molecule type" value="Genomic_DNA"/>
</dbReference>
<sequence length="280" mass="31685">MPFTTEETTLTDADLERVFSLWDELGRYPAHRQREANAFLMQSLSEWLDADYAYWVSLARLREEQVAAEDAVFGWRNIAVQPHVFPEIYRDQAEQILENQHSLEAVGLASAAIMSEAGEFRVRLLRDLVDMEEYEATDYFKKFQAPYGLNDRLYVMTPVGEAFESSYVFERVGDGRQIDRHTASLAGVALRGLRLFQDRLAMATGMVIGGKPLSPIETDILYLLLTDKPEKEIAAAIDRAHSTTHNYVTGIFRSFGVKNRAGLLSLWLANHAVVSDSKSK</sequence>
<dbReference type="OrthoDB" id="256105at2"/>
<evidence type="ECO:0000313" key="2">
    <source>
        <dbReference type="EMBL" id="TWT90271.1"/>
    </source>
</evidence>
<accession>A0A5C5ZTT8</accession>
<comment type="caution">
    <text evidence="2">The sequence shown here is derived from an EMBL/GenBank/DDBJ whole genome shotgun (WGS) entry which is preliminary data.</text>
</comment>
<dbReference type="SMART" id="SM00421">
    <property type="entry name" value="HTH_LUXR"/>
    <property type="match status" value="1"/>
</dbReference>
<dbReference type="AlphaFoldDB" id="A0A5C5ZTT8"/>
<organism evidence="2 3">
    <name type="scientific">Pseudobythopirellula maris</name>
    <dbReference type="NCBI Taxonomy" id="2527991"/>
    <lineage>
        <taxon>Bacteria</taxon>
        <taxon>Pseudomonadati</taxon>
        <taxon>Planctomycetota</taxon>
        <taxon>Planctomycetia</taxon>
        <taxon>Pirellulales</taxon>
        <taxon>Lacipirellulaceae</taxon>
        <taxon>Pseudobythopirellula</taxon>
    </lineage>
</organism>
<dbReference type="InterPro" id="IPR016032">
    <property type="entry name" value="Sig_transdc_resp-reg_C-effctor"/>
</dbReference>
<dbReference type="GO" id="GO:0006355">
    <property type="term" value="P:regulation of DNA-templated transcription"/>
    <property type="evidence" value="ECO:0007669"/>
    <property type="project" value="InterPro"/>
</dbReference>
<dbReference type="Gene3D" id="1.10.10.10">
    <property type="entry name" value="Winged helix-like DNA-binding domain superfamily/Winged helix DNA-binding domain"/>
    <property type="match status" value="1"/>
</dbReference>